<protein>
    <submittedName>
        <fullName evidence="3">Tetratricopeptide repeat protein</fullName>
    </submittedName>
</protein>
<evidence type="ECO:0000313" key="3">
    <source>
        <dbReference type="EMBL" id="MBA6414100.1"/>
    </source>
</evidence>
<dbReference type="Pfam" id="PF14559">
    <property type="entry name" value="TPR_19"/>
    <property type="match status" value="1"/>
</dbReference>
<keyword evidence="4" id="KW-1185">Reference proteome</keyword>
<dbReference type="EMBL" id="JACFXU010000017">
    <property type="protein sequence ID" value="MBA6414100.1"/>
    <property type="molecule type" value="Genomic_DNA"/>
</dbReference>
<sequence>MLNFACLRRIATAALILSLAGCSIYSAPGGQPAPVETREPSVPGESVPQAPRPPSTVETVPQAAEPRASDAYGPLLAKADQALAGGDYESALALLERAQRIDPNSGEVYLALAEAYAAKGDLRQARATAERGMLYCHSNSECAKLRAFLK</sequence>
<dbReference type="Gene3D" id="1.25.40.10">
    <property type="entry name" value="Tetratricopeptide repeat domain"/>
    <property type="match status" value="1"/>
</dbReference>
<evidence type="ECO:0000256" key="1">
    <source>
        <dbReference type="SAM" id="MobiDB-lite"/>
    </source>
</evidence>
<evidence type="ECO:0000313" key="4">
    <source>
        <dbReference type="Proteomes" id="UP000539350"/>
    </source>
</evidence>
<feature type="chain" id="PRO_5030557140" evidence="2">
    <location>
        <begin position="27"/>
        <end position="150"/>
    </location>
</feature>
<accession>A0A7W2TY42</accession>
<dbReference type="SMART" id="SM00028">
    <property type="entry name" value="TPR"/>
    <property type="match status" value="2"/>
</dbReference>
<gene>
    <name evidence="3" type="ORF">H2508_13355</name>
</gene>
<organism evidence="3 4">
    <name type="scientific">Sediminihaliea albiluteola</name>
    <dbReference type="NCBI Taxonomy" id="2758564"/>
    <lineage>
        <taxon>Bacteria</taxon>
        <taxon>Pseudomonadati</taxon>
        <taxon>Pseudomonadota</taxon>
        <taxon>Gammaproteobacteria</taxon>
        <taxon>Cellvibrionales</taxon>
        <taxon>Halieaceae</taxon>
        <taxon>Sediminihaliea</taxon>
    </lineage>
</organism>
<reference evidence="3 4" key="1">
    <citation type="submission" date="2020-07" db="EMBL/GenBank/DDBJ databases">
        <title>Halieaceae bacterium, F7430, whole genome shotgun sequencing project.</title>
        <authorList>
            <person name="Jiang S."/>
            <person name="Liu Z.W."/>
            <person name="Du Z.J."/>
        </authorList>
    </citation>
    <scope>NUCLEOTIDE SEQUENCE [LARGE SCALE GENOMIC DNA]</scope>
    <source>
        <strain evidence="3 4">F7430</strain>
    </source>
</reference>
<dbReference type="InterPro" id="IPR011990">
    <property type="entry name" value="TPR-like_helical_dom_sf"/>
</dbReference>
<comment type="caution">
    <text evidence="3">The sequence shown here is derived from an EMBL/GenBank/DDBJ whole genome shotgun (WGS) entry which is preliminary data.</text>
</comment>
<name>A0A7W2TY42_9GAMM</name>
<keyword evidence="2" id="KW-0732">Signal</keyword>
<dbReference type="InterPro" id="IPR019734">
    <property type="entry name" value="TPR_rpt"/>
</dbReference>
<feature type="signal peptide" evidence="2">
    <location>
        <begin position="1"/>
        <end position="26"/>
    </location>
</feature>
<proteinExistence type="predicted"/>
<dbReference type="SUPFAM" id="SSF48452">
    <property type="entry name" value="TPR-like"/>
    <property type="match status" value="1"/>
</dbReference>
<dbReference type="Proteomes" id="UP000539350">
    <property type="component" value="Unassembled WGS sequence"/>
</dbReference>
<evidence type="ECO:0000256" key="2">
    <source>
        <dbReference type="SAM" id="SignalP"/>
    </source>
</evidence>
<feature type="region of interest" description="Disordered" evidence="1">
    <location>
        <begin position="29"/>
        <end position="71"/>
    </location>
</feature>
<dbReference type="AlphaFoldDB" id="A0A7W2TY42"/>
<dbReference type="RefSeq" id="WP_182174689.1">
    <property type="nucleotide sequence ID" value="NZ_JACFXU010000017.1"/>
</dbReference>